<keyword evidence="1" id="KW-0472">Membrane</keyword>
<evidence type="ECO:0000313" key="2">
    <source>
        <dbReference type="EMBL" id="KAG5617389.1"/>
    </source>
</evidence>
<feature type="transmembrane region" description="Helical" evidence="1">
    <location>
        <begin position="39"/>
        <end position="62"/>
    </location>
</feature>
<accession>A0A9J5ZYI1</accession>
<dbReference type="Proteomes" id="UP000824120">
    <property type="component" value="Chromosome 3"/>
</dbReference>
<organism evidence="2 3">
    <name type="scientific">Solanum commersonii</name>
    <name type="common">Commerson's wild potato</name>
    <name type="synonym">Commerson's nightshade</name>
    <dbReference type="NCBI Taxonomy" id="4109"/>
    <lineage>
        <taxon>Eukaryota</taxon>
        <taxon>Viridiplantae</taxon>
        <taxon>Streptophyta</taxon>
        <taxon>Embryophyta</taxon>
        <taxon>Tracheophyta</taxon>
        <taxon>Spermatophyta</taxon>
        <taxon>Magnoliopsida</taxon>
        <taxon>eudicotyledons</taxon>
        <taxon>Gunneridae</taxon>
        <taxon>Pentapetalae</taxon>
        <taxon>asterids</taxon>
        <taxon>lamiids</taxon>
        <taxon>Solanales</taxon>
        <taxon>Solanaceae</taxon>
        <taxon>Solanoideae</taxon>
        <taxon>Solaneae</taxon>
        <taxon>Solanum</taxon>
    </lineage>
</organism>
<keyword evidence="3" id="KW-1185">Reference proteome</keyword>
<dbReference type="OrthoDB" id="670984at2759"/>
<proteinExistence type="predicted"/>
<feature type="transmembrane region" description="Helical" evidence="1">
    <location>
        <begin position="12"/>
        <end position="33"/>
    </location>
</feature>
<feature type="transmembrane region" description="Helical" evidence="1">
    <location>
        <begin position="71"/>
        <end position="88"/>
    </location>
</feature>
<protein>
    <recommendedName>
        <fullName evidence="4">WAT1-related protein</fullName>
    </recommendedName>
</protein>
<keyword evidence="1" id="KW-0812">Transmembrane</keyword>
<dbReference type="AlphaFoldDB" id="A0A9J5ZYI1"/>
<evidence type="ECO:0000256" key="1">
    <source>
        <dbReference type="SAM" id="Phobius"/>
    </source>
</evidence>
<sequence length="90" mass="10162">MEIKKKLKGSNVLIGMLTVQVIATGLQLLSKVILSHGTFVFALMTYRHVVATLCIAPFALIWERDSLMKKVTWSVLFWLFMIALTGTIKH</sequence>
<keyword evidence="1" id="KW-1133">Transmembrane helix</keyword>
<comment type="caution">
    <text evidence="2">The sequence shown here is derived from an EMBL/GenBank/DDBJ whole genome shotgun (WGS) entry which is preliminary data.</text>
</comment>
<evidence type="ECO:0008006" key="4">
    <source>
        <dbReference type="Google" id="ProtNLM"/>
    </source>
</evidence>
<evidence type="ECO:0000313" key="3">
    <source>
        <dbReference type="Proteomes" id="UP000824120"/>
    </source>
</evidence>
<reference evidence="2 3" key="1">
    <citation type="submission" date="2020-09" db="EMBL/GenBank/DDBJ databases">
        <title>De no assembly of potato wild relative species, Solanum commersonii.</title>
        <authorList>
            <person name="Cho K."/>
        </authorList>
    </citation>
    <scope>NUCLEOTIDE SEQUENCE [LARGE SCALE GENOMIC DNA]</scope>
    <source>
        <strain evidence="2">LZ3.2</strain>
        <tissue evidence="2">Leaf</tissue>
    </source>
</reference>
<dbReference type="EMBL" id="JACXVP010000003">
    <property type="protein sequence ID" value="KAG5617389.1"/>
    <property type="molecule type" value="Genomic_DNA"/>
</dbReference>
<gene>
    <name evidence="2" type="ORF">H5410_017213</name>
</gene>
<name>A0A9J5ZYI1_SOLCO</name>